<reference evidence="1" key="1">
    <citation type="journal article" date="2014" name="Front. Microbiol.">
        <title>High frequency of phylogenetically diverse reductive dehalogenase-homologous genes in deep subseafloor sedimentary metagenomes.</title>
        <authorList>
            <person name="Kawai M."/>
            <person name="Futagami T."/>
            <person name="Toyoda A."/>
            <person name="Takaki Y."/>
            <person name="Nishi S."/>
            <person name="Hori S."/>
            <person name="Arai W."/>
            <person name="Tsubouchi T."/>
            <person name="Morono Y."/>
            <person name="Uchiyama I."/>
            <person name="Ito T."/>
            <person name="Fujiyama A."/>
            <person name="Inagaki F."/>
            <person name="Takami H."/>
        </authorList>
    </citation>
    <scope>NUCLEOTIDE SEQUENCE</scope>
    <source>
        <strain evidence="1">Expedition CK06-06</strain>
    </source>
</reference>
<protein>
    <recommendedName>
        <fullName evidence="2">Peptidase M12A domain-containing protein</fullName>
    </recommendedName>
</protein>
<dbReference type="SUPFAM" id="SSF55486">
    <property type="entry name" value="Metalloproteases ('zincins'), catalytic domain"/>
    <property type="match status" value="1"/>
</dbReference>
<dbReference type="Gene3D" id="3.40.390.10">
    <property type="entry name" value="Collagenase (Catalytic Domain)"/>
    <property type="match status" value="1"/>
</dbReference>
<dbReference type="AlphaFoldDB" id="X1C4J7"/>
<name>X1C4J7_9ZZZZ</name>
<accession>X1C4J7</accession>
<sequence length="101" mass="11848">HAIGCVHEQSSPNIDIPWDKEKVYGYYWNYYGWSKEKVDRNVLKRYTHSEAAATQHDQTSIMQYPVRNEHTIGDFEIGWNTELSDTDKIFIASMYPYPGTI</sequence>
<dbReference type="GO" id="GO:0008237">
    <property type="term" value="F:metallopeptidase activity"/>
    <property type="evidence" value="ECO:0007669"/>
    <property type="project" value="InterPro"/>
</dbReference>
<evidence type="ECO:0000313" key="1">
    <source>
        <dbReference type="EMBL" id="GAG91328.1"/>
    </source>
</evidence>
<gene>
    <name evidence="1" type="ORF">S01H4_46422</name>
</gene>
<comment type="caution">
    <text evidence="1">The sequence shown here is derived from an EMBL/GenBank/DDBJ whole genome shotgun (WGS) entry which is preliminary data.</text>
</comment>
<evidence type="ECO:0008006" key="2">
    <source>
        <dbReference type="Google" id="ProtNLM"/>
    </source>
</evidence>
<dbReference type="EMBL" id="BART01025938">
    <property type="protein sequence ID" value="GAG91328.1"/>
    <property type="molecule type" value="Genomic_DNA"/>
</dbReference>
<organism evidence="1">
    <name type="scientific">marine sediment metagenome</name>
    <dbReference type="NCBI Taxonomy" id="412755"/>
    <lineage>
        <taxon>unclassified sequences</taxon>
        <taxon>metagenomes</taxon>
        <taxon>ecological metagenomes</taxon>
    </lineage>
</organism>
<feature type="non-terminal residue" evidence="1">
    <location>
        <position position="1"/>
    </location>
</feature>
<proteinExistence type="predicted"/>
<dbReference type="InterPro" id="IPR024079">
    <property type="entry name" value="MetalloPept_cat_dom_sf"/>
</dbReference>